<dbReference type="PANTHER" id="PTHR22705">
    <property type="entry name" value="ZINC FINGER, ZZ DOMAIN CONTAINING 3"/>
    <property type="match status" value="1"/>
</dbReference>
<feature type="compositionally biased region" description="Polar residues" evidence="6">
    <location>
        <begin position="90"/>
        <end position="103"/>
    </location>
</feature>
<dbReference type="InterPro" id="IPR001005">
    <property type="entry name" value="SANT/Myb"/>
</dbReference>
<dbReference type="AlphaFoldDB" id="A0A913Z347"/>
<feature type="compositionally biased region" description="Polar residues" evidence="6">
    <location>
        <begin position="750"/>
        <end position="760"/>
    </location>
</feature>
<reference evidence="10" key="1">
    <citation type="submission" date="2022-11" db="UniProtKB">
        <authorList>
            <consortium name="EnsemblMetazoa"/>
        </authorList>
    </citation>
    <scope>IDENTIFICATION</scope>
</reference>
<dbReference type="SUPFAM" id="SSF57850">
    <property type="entry name" value="RING/U-box"/>
    <property type="match status" value="1"/>
</dbReference>
<dbReference type="Proteomes" id="UP000887568">
    <property type="component" value="Unplaced"/>
</dbReference>
<dbReference type="Pfam" id="PF23082">
    <property type="entry name" value="Myb_DNA-binding_2"/>
    <property type="match status" value="1"/>
</dbReference>
<dbReference type="SUPFAM" id="SSF46689">
    <property type="entry name" value="Homeodomain-like"/>
    <property type="match status" value="1"/>
</dbReference>
<accession>A0A913Z347</accession>
<dbReference type="SMART" id="SM00291">
    <property type="entry name" value="ZnF_ZZ"/>
    <property type="match status" value="1"/>
</dbReference>
<keyword evidence="11" id="KW-1185">Reference proteome</keyword>
<dbReference type="EnsemblMetazoa" id="XM_038190310.1">
    <property type="protein sequence ID" value="XP_038046238.1"/>
    <property type="gene ID" value="LOC119720584"/>
</dbReference>
<keyword evidence="3" id="KW-0862">Zinc</keyword>
<feature type="compositionally biased region" description="Polar residues" evidence="6">
    <location>
        <begin position="414"/>
        <end position="430"/>
    </location>
</feature>
<dbReference type="PROSITE" id="PS51294">
    <property type="entry name" value="HTH_MYB"/>
    <property type="match status" value="1"/>
</dbReference>
<dbReference type="InterPro" id="IPR037830">
    <property type="entry name" value="ZZZ3"/>
</dbReference>
<feature type="compositionally biased region" description="Basic and acidic residues" evidence="6">
    <location>
        <begin position="546"/>
        <end position="561"/>
    </location>
</feature>
<dbReference type="InterPro" id="IPR043145">
    <property type="entry name" value="Znf_ZZ_sf"/>
</dbReference>
<dbReference type="GO" id="GO:0070461">
    <property type="term" value="C:SAGA-type complex"/>
    <property type="evidence" value="ECO:0007669"/>
    <property type="project" value="UniProtKB-ARBA"/>
</dbReference>
<feature type="domain" description="Myb-like" evidence="7">
    <location>
        <begin position="785"/>
        <end position="841"/>
    </location>
</feature>
<feature type="compositionally biased region" description="Basic and acidic residues" evidence="6">
    <location>
        <begin position="163"/>
        <end position="187"/>
    </location>
</feature>
<evidence type="ECO:0000313" key="11">
    <source>
        <dbReference type="Proteomes" id="UP000887568"/>
    </source>
</evidence>
<protein>
    <recommendedName>
        <fullName evidence="12">ZZ-type zinc finger-containing protein 3</fullName>
    </recommendedName>
</protein>
<dbReference type="Gene3D" id="1.10.10.60">
    <property type="entry name" value="Homeodomain-like"/>
    <property type="match status" value="1"/>
</dbReference>
<feature type="compositionally biased region" description="Basic and acidic residues" evidence="6">
    <location>
        <begin position="268"/>
        <end position="278"/>
    </location>
</feature>
<evidence type="ECO:0000256" key="2">
    <source>
        <dbReference type="ARBA" id="ARBA00022771"/>
    </source>
</evidence>
<evidence type="ECO:0008006" key="12">
    <source>
        <dbReference type="Google" id="ProtNLM"/>
    </source>
</evidence>
<feature type="region of interest" description="Disordered" evidence="6">
    <location>
        <begin position="896"/>
        <end position="926"/>
    </location>
</feature>
<dbReference type="PANTHER" id="PTHR22705:SF0">
    <property type="entry name" value="ZZ-TYPE ZINC FINGER-CONTAINING PROTEIN 3"/>
    <property type="match status" value="1"/>
</dbReference>
<evidence type="ECO:0000256" key="6">
    <source>
        <dbReference type="SAM" id="MobiDB-lite"/>
    </source>
</evidence>
<evidence type="ECO:0000259" key="9">
    <source>
        <dbReference type="PROSITE" id="PS51294"/>
    </source>
</evidence>
<name>A0A913Z347_PATMI</name>
<evidence type="ECO:0000256" key="5">
    <source>
        <dbReference type="SAM" id="Coils"/>
    </source>
</evidence>
<dbReference type="GeneID" id="119720584"/>
<dbReference type="EnsemblMetazoa" id="XM_038190311.1">
    <property type="protein sequence ID" value="XP_038046239.1"/>
    <property type="gene ID" value="LOC119720584"/>
</dbReference>
<evidence type="ECO:0000259" key="7">
    <source>
        <dbReference type="PROSITE" id="PS50090"/>
    </source>
</evidence>
<dbReference type="InterPro" id="IPR017930">
    <property type="entry name" value="Myb_dom"/>
</dbReference>
<keyword evidence="2 4" id="KW-0863">Zinc-finger</keyword>
<organism evidence="10 11">
    <name type="scientific">Patiria miniata</name>
    <name type="common">Bat star</name>
    <name type="synonym">Asterina miniata</name>
    <dbReference type="NCBI Taxonomy" id="46514"/>
    <lineage>
        <taxon>Eukaryota</taxon>
        <taxon>Metazoa</taxon>
        <taxon>Echinodermata</taxon>
        <taxon>Eleutherozoa</taxon>
        <taxon>Asterozoa</taxon>
        <taxon>Asteroidea</taxon>
        <taxon>Valvatacea</taxon>
        <taxon>Valvatida</taxon>
        <taxon>Asterinidae</taxon>
        <taxon>Patiria</taxon>
    </lineage>
</organism>
<feature type="compositionally biased region" description="Polar residues" evidence="6">
    <location>
        <begin position="692"/>
        <end position="708"/>
    </location>
</feature>
<evidence type="ECO:0000256" key="4">
    <source>
        <dbReference type="PROSITE-ProRule" id="PRU00228"/>
    </source>
</evidence>
<dbReference type="GO" id="GO:0008270">
    <property type="term" value="F:zinc ion binding"/>
    <property type="evidence" value="ECO:0007669"/>
    <property type="project" value="UniProtKB-KW"/>
</dbReference>
<dbReference type="InterPro" id="IPR000433">
    <property type="entry name" value="Znf_ZZ"/>
</dbReference>
<evidence type="ECO:0000256" key="3">
    <source>
        <dbReference type="ARBA" id="ARBA00022833"/>
    </source>
</evidence>
<dbReference type="OMA" id="CNFSSKH"/>
<dbReference type="RefSeq" id="XP_038046239.1">
    <property type="nucleotide sequence ID" value="XM_038190311.1"/>
</dbReference>
<proteinExistence type="predicted"/>
<dbReference type="SMART" id="SM00717">
    <property type="entry name" value="SANT"/>
    <property type="match status" value="1"/>
</dbReference>
<dbReference type="PROSITE" id="PS50135">
    <property type="entry name" value="ZF_ZZ_2"/>
    <property type="match status" value="1"/>
</dbReference>
<keyword evidence="5" id="KW-0175">Coiled coil</keyword>
<feature type="compositionally biased region" description="Polar residues" evidence="6">
    <location>
        <begin position="479"/>
        <end position="489"/>
    </location>
</feature>
<feature type="compositionally biased region" description="Polar residues" evidence="6">
    <location>
        <begin position="730"/>
        <end position="739"/>
    </location>
</feature>
<keyword evidence="1" id="KW-0479">Metal-binding</keyword>
<dbReference type="PROSITE" id="PS50090">
    <property type="entry name" value="MYB_LIKE"/>
    <property type="match status" value="1"/>
</dbReference>
<feature type="compositionally biased region" description="Acidic residues" evidence="6">
    <location>
        <begin position="896"/>
        <end position="922"/>
    </location>
</feature>
<evidence type="ECO:0000259" key="8">
    <source>
        <dbReference type="PROSITE" id="PS50135"/>
    </source>
</evidence>
<dbReference type="InterPro" id="IPR009057">
    <property type="entry name" value="Homeodomain-like_sf"/>
</dbReference>
<feature type="compositionally biased region" description="Polar residues" evidence="6">
    <location>
        <begin position="225"/>
        <end position="239"/>
    </location>
</feature>
<feature type="region of interest" description="Disordered" evidence="6">
    <location>
        <begin position="692"/>
        <end position="760"/>
    </location>
</feature>
<dbReference type="RefSeq" id="XP_038046238.1">
    <property type="nucleotide sequence ID" value="XM_038190310.1"/>
</dbReference>
<evidence type="ECO:0000256" key="1">
    <source>
        <dbReference type="ARBA" id="ARBA00022723"/>
    </source>
</evidence>
<feature type="domain" description="HTH myb-type" evidence="9">
    <location>
        <begin position="793"/>
        <end position="845"/>
    </location>
</feature>
<feature type="compositionally biased region" description="Polar residues" evidence="6">
    <location>
        <begin position="257"/>
        <end position="267"/>
    </location>
</feature>
<dbReference type="CDD" id="cd00167">
    <property type="entry name" value="SANT"/>
    <property type="match status" value="1"/>
</dbReference>
<feature type="coiled-coil region" evidence="5">
    <location>
        <begin position="617"/>
        <end position="644"/>
    </location>
</feature>
<dbReference type="Pfam" id="PF00569">
    <property type="entry name" value="ZZ"/>
    <property type="match status" value="1"/>
</dbReference>
<feature type="region of interest" description="Disordered" evidence="6">
    <location>
        <begin position="1"/>
        <end position="578"/>
    </location>
</feature>
<sequence length="1042" mass="114603">MSMRRQSRVSSHASLPEHKSEAASNERSTRSRTSSEDLVVLELPKIVRTKRSGHQRSGVEVQHDPVKNGKAGLEGEVSRRGLRSTEHSVSKNVDASVTVDCQSSGGGDAKVLGRTRRRSGRVTNAPEEAEKAETVQQDALEGGRCLRRRTRSGASTDCVDNGPAERPKDNDQDRSRHRSSDGEDHNLHKLLPNKTSVKDVSASDVRKGSGDVSSSHEHHHKSKDLPQSTSVHKASNPLKSKQIGLGETVEQAGPVTVSLTGLHGSSEQPREIRDKVPRLDLPSAPSEGPLSRTSQRRARQSHLENKNNLPNDKQEASESDAGDAHLLASNGVKGGKTSPRKRTRSGSTSVSPRKPAESQEAVSVEPGSPKRRRTGSVCRDLSQDFNTAKLTGTETTPAPSSQAECNNKILADPQDSSGNKDTTPGATVNDGTDKETFNLIPLIPGSTDTRQTEDTLVMDTVLPQRSRRRSGTSPRGTPQKQAQLDLTKSPTRRGLRSGGAIPEAPPEVTQRSEVTDNAQKDREAVTPSISPAVSPRKSSGKKRGSSKKDSTLGKGEAKESGEEPGEQGQEARFSREEVDYQAEEWYEDVDETEPFYFESDHMAIKGSKDYRMLLRTLTTLEAQRKQAIQDLDKLLESRDKALKNPVKFVHKLQHKDTLNLPHSQRIVTCPDIDWGRYIGPPETNELLGLVSQPRSMRPSKSTSNTTHAQAAAGCGSSTSTQTKPVPAVSAASQALSTSAGVPVSLDPDMPSTSSTPDTAQNIDMLEPTQEPKLETVRGRVAEANKPPTFNQLWTRDEQRRLEESLVKFPTEEVEARRWEKIAKALGNRTSQQVASRVQKYFIKLMKAGMPVPGRLPNLATYQNCKKTGKKIHPFTKPLYQASTFLQSIQPPVYMADDDPYSYADGQDDDDDDDELVSDDESVPTDVRDTPEYQELIQLKLMKRRKVRQQGHTGFRCDGCDMEPIIGVRWHCTECPEPVSTDLCQNCVNRNFSSKHHSSSHRMEPVHTGYSQSYVDGDYTSFEPSSGDYNYLDPNYNPVHAAT</sequence>
<feature type="compositionally biased region" description="Basic and acidic residues" evidence="6">
    <location>
        <begin position="76"/>
        <end position="89"/>
    </location>
</feature>
<evidence type="ECO:0000313" key="10">
    <source>
        <dbReference type="EnsemblMetazoa" id="XP_038046239.1"/>
    </source>
</evidence>
<dbReference type="Gene3D" id="3.30.60.90">
    <property type="match status" value="1"/>
</dbReference>
<dbReference type="OrthoDB" id="20473at2759"/>
<feature type="compositionally biased region" description="Polar residues" evidence="6">
    <location>
        <begin position="383"/>
        <end position="405"/>
    </location>
</feature>
<feature type="domain" description="ZZ-type" evidence="8">
    <location>
        <begin position="951"/>
        <end position="1010"/>
    </location>
</feature>